<comment type="caution">
    <text evidence="1">The sequence shown here is derived from an EMBL/GenBank/DDBJ whole genome shotgun (WGS) entry which is preliminary data.</text>
</comment>
<dbReference type="InterPro" id="IPR008489">
    <property type="entry name" value="DUF771"/>
</dbReference>
<dbReference type="AlphaFoldDB" id="A0A0F4LC02"/>
<dbReference type="Proteomes" id="UP000033533">
    <property type="component" value="Unassembled WGS sequence"/>
</dbReference>
<dbReference type="RefSeq" id="WP_045927870.1">
    <property type="nucleotide sequence ID" value="NZ_JBHSZS010000009.1"/>
</dbReference>
<proteinExistence type="predicted"/>
<sequence length="113" mass="12991">MANVIDLPIPVETLAGVVDQIMEKRGYVPAESLVGKTIKMKEFSEKYCGKKAPNWIRLFIFDEYPEINVKNGGWVVNPRRTEEGSKTIIFEKPAAEWMEKHRGEIDWNAKLPQ</sequence>
<dbReference type="PATRIC" id="fig|1218493.3.peg.768"/>
<evidence type="ECO:0008006" key="3">
    <source>
        <dbReference type="Google" id="ProtNLM"/>
    </source>
</evidence>
<dbReference type="Pfam" id="PF05595">
    <property type="entry name" value="DUF771"/>
    <property type="match status" value="1"/>
</dbReference>
<evidence type="ECO:0000313" key="2">
    <source>
        <dbReference type="Proteomes" id="UP000033533"/>
    </source>
</evidence>
<reference evidence="1 2" key="1">
    <citation type="submission" date="2014-12" db="EMBL/GenBank/DDBJ databases">
        <title>Comparative genomics of the lactic acid bacteria isolated from the honey bee gut.</title>
        <authorList>
            <person name="Ellegaard K.M."/>
            <person name="Tamarit D."/>
            <person name="Javelind E."/>
            <person name="Olofsson T."/>
            <person name="Andersson S.G."/>
            <person name="Vasquez A."/>
        </authorList>
    </citation>
    <scope>NUCLEOTIDE SEQUENCE [LARGE SCALE GENOMIC DNA]</scope>
    <source>
        <strain evidence="1 2">Biut2</strain>
    </source>
</reference>
<accession>A0A0F4LC02</accession>
<dbReference type="STRING" id="1218493.JF76_07220"/>
<evidence type="ECO:0000313" key="1">
    <source>
        <dbReference type="EMBL" id="KJY56120.1"/>
    </source>
</evidence>
<dbReference type="EMBL" id="JXBY01000017">
    <property type="protein sequence ID" value="KJY56120.1"/>
    <property type="molecule type" value="Genomic_DNA"/>
</dbReference>
<organism evidence="1 2">
    <name type="scientific">Lactobacillus kullabergensis</name>
    <dbReference type="NCBI Taxonomy" id="1218493"/>
    <lineage>
        <taxon>Bacteria</taxon>
        <taxon>Bacillati</taxon>
        <taxon>Bacillota</taxon>
        <taxon>Bacilli</taxon>
        <taxon>Lactobacillales</taxon>
        <taxon>Lactobacillaceae</taxon>
        <taxon>Lactobacillus</taxon>
    </lineage>
</organism>
<protein>
    <recommendedName>
        <fullName evidence="3">DUF771 domain-containing protein</fullName>
    </recommendedName>
</protein>
<dbReference type="HOGENOM" id="CLU_170254_0_0_9"/>
<name>A0A0F4LC02_9LACO</name>
<gene>
    <name evidence="1" type="ORF">JF76_07220</name>
</gene>